<evidence type="ECO:0000313" key="2">
    <source>
        <dbReference type="Proteomes" id="UP000491334"/>
    </source>
</evidence>
<feature type="non-terminal residue" evidence="1">
    <location>
        <position position="1"/>
    </location>
</feature>
<proteinExistence type="predicted"/>
<accession>A0A6I1BS47</accession>
<protein>
    <submittedName>
        <fullName evidence="1">Carbohydrate ABC transporter permease</fullName>
    </submittedName>
</protein>
<evidence type="ECO:0000313" key="1">
    <source>
        <dbReference type="EMBL" id="KAB6915378.1"/>
    </source>
</evidence>
<sequence length="33" mass="3618">AFSSYLMAMAPILIVYIFAQKWVVGGVMRGAVK</sequence>
<dbReference type="EMBL" id="WDZP01000059">
    <property type="protein sequence ID" value="KAB6915378.1"/>
    <property type="molecule type" value="Genomic_DNA"/>
</dbReference>
<comment type="caution">
    <text evidence="1">The sequence shown here is derived from an EMBL/GenBank/DDBJ whole genome shotgun (WGS) entry which is preliminary data.</text>
</comment>
<organism evidence="1 2">
    <name type="scientific">Bifidobacterium longum</name>
    <dbReference type="NCBI Taxonomy" id="216816"/>
    <lineage>
        <taxon>Bacteria</taxon>
        <taxon>Bacillati</taxon>
        <taxon>Actinomycetota</taxon>
        <taxon>Actinomycetes</taxon>
        <taxon>Bifidobacteriales</taxon>
        <taxon>Bifidobacteriaceae</taxon>
        <taxon>Bifidobacterium</taxon>
    </lineage>
</organism>
<reference evidence="1 2" key="1">
    <citation type="journal article" date="2019" name="Nat. Med.">
        <title>A library of human gut bacterial isolates paired with longitudinal multiomics data enables mechanistic microbiome research.</title>
        <authorList>
            <person name="Poyet M."/>
            <person name="Groussin M."/>
            <person name="Gibbons S.M."/>
            <person name="Avila-Pacheco J."/>
            <person name="Jiang X."/>
            <person name="Kearney S.M."/>
            <person name="Perrotta A.R."/>
            <person name="Berdy B."/>
            <person name="Zhao S."/>
            <person name="Lieberman T.D."/>
            <person name="Swanson P.K."/>
            <person name="Smith M."/>
            <person name="Roesemann S."/>
            <person name="Alexander J.E."/>
            <person name="Rich S.A."/>
            <person name="Livny J."/>
            <person name="Vlamakis H."/>
            <person name="Clish C."/>
            <person name="Bullock K."/>
            <person name="Deik A."/>
            <person name="Scott J."/>
            <person name="Pierce K.A."/>
            <person name="Xavier R.J."/>
            <person name="Alm E.J."/>
        </authorList>
    </citation>
    <scope>NUCLEOTIDE SEQUENCE [LARGE SCALE GENOMIC DNA]</scope>
    <source>
        <strain evidence="1 2">BIOML-A284</strain>
    </source>
</reference>
<gene>
    <name evidence="1" type="ORF">GBK06_11075</name>
</gene>
<dbReference type="Proteomes" id="UP000491334">
    <property type="component" value="Unassembled WGS sequence"/>
</dbReference>
<dbReference type="AlphaFoldDB" id="A0A6I1BS47"/>
<name>A0A6I1BS47_BIFLN</name>